<feature type="non-terminal residue" evidence="2">
    <location>
        <position position="1"/>
    </location>
</feature>
<accession>X1VPF4</accession>
<evidence type="ECO:0000259" key="1">
    <source>
        <dbReference type="Pfam" id="PF13607"/>
    </source>
</evidence>
<proteinExistence type="predicted"/>
<name>X1VPF4_9ZZZZ</name>
<feature type="non-terminal residue" evidence="2">
    <location>
        <position position="225"/>
    </location>
</feature>
<comment type="caution">
    <text evidence="2">The sequence shown here is derived from an EMBL/GenBank/DDBJ whole genome shotgun (WGS) entry which is preliminary data.</text>
</comment>
<feature type="domain" description="Succinyl-CoA synthetase-like flavodoxin" evidence="1">
    <location>
        <begin position="1"/>
        <end position="82"/>
    </location>
</feature>
<dbReference type="Gene3D" id="3.40.50.261">
    <property type="entry name" value="Succinyl-CoA synthetase domains"/>
    <property type="match status" value="2"/>
</dbReference>
<dbReference type="Pfam" id="PF13607">
    <property type="entry name" value="Succ_CoA_lig"/>
    <property type="match status" value="1"/>
</dbReference>
<gene>
    <name evidence="2" type="ORF">S12H4_54937</name>
</gene>
<dbReference type="EMBL" id="BARW01035179">
    <property type="protein sequence ID" value="GAJ18376.1"/>
    <property type="molecule type" value="Genomic_DNA"/>
</dbReference>
<dbReference type="InterPro" id="IPR016102">
    <property type="entry name" value="Succinyl-CoA_synth-like"/>
</dbReference>
<protein>
    <recommendedName>
        <fullName evidence="1">Succinyl-CoA synthetase-like flavodoxin domain-containing protein</fullName>
    </recommendedName>
</protein>
<dbReference type="SUPFAM" id="SSF52210">
    <property type="entry name" value="Succinyl-CoA synthetase domains"/>
    <property type="match status" value="2"/>
</dbReference>
<evidence type="ECO:0000313" key="2">
    <source>
        <dbReference type="EMBL" id="GAJ18376.1"/>
    </source>
</evidence>
<dbReference type="PANTHER" id="PTHR42793:SF1">
    <property type="entry name" value="PEPTIDYL-LYSINE N-ACETYLTRANSFERASE PATZ"/>
    <property type="match status" value="1"/>
</dbReference>
<dbReference type="AlphaFoldDB" id="X1VPF4"/>
<organism evidence="2">
    <name type="scientific">marine sediment metagenome</name>
    <dbReference type="NCBI Taxonomy" id="412755"/>
    <lineage>
        <taxon>unclassified sequences</taxon>
        <taxon>metagenomes</taxon>
        <taxon>ecological metagenomes</taxon>
    </lineage>
</organism>
<dbReference type="PANTHER" id="PTHR42793">
    <property type="entry name" value="COA BINDING DOMAIN CONTAINING PROTEIN"/>
    <property type="match status" value="1"/>
</dbReference>
<dbReference type="InterPro" id="IPR032875">
    <property type="entry name" value="Succ_CoA_lig_flav_dom"/>
</dbReference>
<reference evidence="2" key="1">
    <citation type="journal article" date="2014" name="Front. Microbiol.">
        <title>High frequency of phylogenetically diverse reductive dehalogenase-homologous genes in deep subseafloor sedimentary metagenomes.</title>
        <authorList>
            <person name="Kawai M."/>
            <person name="Futagami T."/>
            <person name="Toyoda A."/>
            <person name="Takaki Y."/>
            <person name="Nishi S."/>
            <person name="Hori S."/>
            <person name="Arai W."/>
            <person name="Tsubouchi T."/>
            <person name="Morono Y."/>
            <person name="Uchiyama I."/>
            <person name="Ito T."/>
            <person name="Fujiyama A."/>
            <person name="Inagaki F."/>
            <person name="Takami H."/>
        </authorList>
    </citation>
    <scope>NUCLEOTIDE SEQUENCE</scope>
    <source>
        <strain evidence="2">Expedition CK06-06</strain>
    </source>
</reference>
<sequence length="225" mass="23792">KIVAAYVEGVKNGRRFYRTLQELSAVKPVVVLKGGITKAGASVAASHTASLAGSHGVWTSVLHQAGAIGVDTLDEMVDMLVTLQYMPGLEGKRLAMLGVGGGAGVLATDDWDKAGFVLPELPEQIRQAFRVALGNDAGTILSNPVDIPHLGFGHEAFGSALRKISDFGGIDLLVFHLPIRGIMLSLAVAPVLLDRESETILKLHRESGKPIAVVAHYMATGEGWH</sequence>